<evidence type="ECO:0000313" key="7">
    <source>
        <dbReference type="Proteomes" id="UP000003163"/>
    </source>
</evidence>
<organism evidence="6 7">
    <name type="scientific">Edhazardia aedis (strain USNM 41457)</name>
    <name type="common">Microsporidian parasite</name>
    <dbReference type="NCBI Taxonomy" id="1003232"/>
    <lineage>
        <taxon>Eukaryota</taxon>
        <taxon>Fungi</taxon>
        <taxon>Fungi incertae sedis</taxon>
        <taxon>Microsporidia</taxon>
        <taxon>Edhazardia</taxon>
    </lineage>
</organism>
<evidence type="ECO:0000259" key="5">
    <source>
        <dbReference type="PROSITE" id="PS50089"/>
    </source>
</evidence>
<reference evidence="7" key="2">
    <citation type="submission" date="2015-07" db="EMBL/GenBank/DDBJ databases">
        <title>Contrasting host-pathogen interactions and genome evolution in two generalist and specialist microsporidian pathogens of mosquitoes.</title>
        <authorList>
            <consortium name="The Broad Institute Genomics Platform"/>
            <consortium name="The Broad Institute Genome Sequencing Center for Infectious Disease"/>
            <person name="Cuomo C.A."/>
            <person name="Sanscrainte N.D."/>
            <person name="Goldberg J.M."/>
            <person name="Heiman D."/>
            <person name="Young S."/>
            <person name="Zeng Q."/>
            <person name="Becnel J.J."/>
            <person name="Birren B.W."/>
        </authorList>
    </citation>
    <scope>NUCLEOTIDE SEQUENCE [LARGE SCALE GENOMIC DNA]</scope>
    <source>
        <strain evidence="7">USNM 41457</strain>
    </source>
</reference>
<dbReference type="PROSITE" id="PS00518">
    <property type="entry name" value="ZF_RING_1"/>
    <property type="match status" value="1"/>
</dbReference>
<comment type="caution">
    <text evidence="6">The sequence shown here is derived from an EMBL/GenBank/DDBJ whole genome shotgun (WGS) entry which is preliminary data.</text>
</comment>
<dbReference type="EMBL" id="AFBI03000085">
    <property type="protein sequence ID" value="EJW02186.1"/>
    <property type="molecule type" value="Genomic_DNA"/>
</dbReference>
<dbReference type="Proteomes" id="UP000003163">
    <property type="component" value="Unassembled WGS sequence"/>
</dbReference>
<proteinExistence type="predicted"/>
<evidence type="ECO:0000313" key="6">
    <source>
        <dbReference type="EMBL" id="EJW02186.1"/>
    </source>
</evidence>
<dbReference type="OrthoDB" id="6270329at2759"/>
<dbReference type="AlphaFoldDB" id="J9D2Z4"/>
<dbReference type="Pfam" id="PF00097">
    <property type="entry name" value="zf-C3HC4"/>
    <property type="match status" value="1"/>
</dbReference>
<sequence length="617" mass="71145">MHADICPICKEPIKLAHELPCMHKFCLICIRKHLFSKNFCPFCFHSPVHSSDLTDLKQEIIQSDINERLIGVKKNFITFYTKGVSKDNNLNFTSTSKTESLCLGNNITFKLKDNQNQTKIKNINGLHKELRKNITFKSFLIKDTLSNNWNRLRKKIKHIHPMPLKSSVQDIDVDKTLEIDDICEKKLINETEPSDIVNKNRKNDTICPLYLSKLEKNGINTNTTINIASNVNSSNNDLSYSNNKDETLCTFVNNKNYSTVNTIDEQIISTEHEKNDSSMDIYLSDSVSSYIDNDISCEDKNKINYNADSTNSSFGRNNLKFDDSPISSHKTNNFDGKYGSYTAIISDDKEKRICDVGFIDHSSTKVNKICLYENRNKKHKNVEKHNFSDDFSDINSHISESNFETEKNKYNKNVSIITQNYDKKQELNVLKSNNSIQKNKNYKINHEDENYLKSSKNINNFIKHDLKKSKNNNLTYKNEYLSTISDMAETHLNSKILENNQRPQNESISTKRAVVFSCMSLSRLKKECKSIGLVASSRSEMISSLREYQLFCDVESKVVNPVSKSFIKQVVNNQILLKRENKNSNISIDKIIETRNILIDKYNLKDLISKNIDKLKK</sequence>
<dbReference type="InterPro" id="IPR013083">
    <property type="entry name" value="Znf_RING/FYVE/PHD"/>
</dbReference>
<dbReference type="SUPFAM" id="SSF57850">
    <property type="entry name" value="RING/U-box"/>
    <property type="match status" value="1"/>
</dbReference>
<evidence type="ECO:0000256" key="3">
    <source>
        <dbReference type="ARBA" id="ARBA00022833"/>
    </source>
</evidence>
<dbReference type="InParanoid" id="J9D2Z4"/>
<gene>
    <name evidence="6" type="ORF">EDEG_03382</name>
</gene>
<dbReference type="Gene3D" id="3.30.40.10">
    <property type="entry name" value="Zinc/RING finger domain, C3HC4 (zinc finger)"/>
    <property type="match status" value="1"/>
</dbReference>
<keyword evidence="1" id="KW-0479">Metal-binding</keyword>
<accession>J9D2Z4</accession>
<evidence type="ECO:0000256" key="4">
    <source>
        <dbReference type="PROSITE-ProRule" id="PRU00175"/>
    </source>
</evidence>
<dbReference type="VEuPathDB" id="MicrosporidiaDB:EDEG_03382"/>
<dbReference type="InterPro" id="IPR018957">
    <property type="entry name" value="Znf_C3HC4_RING-type"/>
</dbReference>
<dbReference type="SMART" id="SM00184">
    <property type="entry name" value="RING"/>
    <property type="match status" value="1"/>
</dbReference>
<reference evidence="6 7" key="1">
    <citation type="submission" date="2011-08" db="EMBL/GenBank/DDBJ databases">
        <authorList>
            <person name="Liu Z.J."/>
            <person name="Shi F.L."/>
            <person name="Lu J.Q."/>
            <person name="Li M."/>
            <person name="Wang Z.L."/>
        </authorList>
    </citation>
    <scope>NUCLEOTIDE SEQUENCE [LARGE SCALE GENOMIC DNA]</scope>
    <source>
        <strain evidence="6 7">USNM 41457</strain>
    </source>
</reference>
<keyword evidence="3" id="KW-0862">Zinc</keyword>
<name>J9D2Z4_EDHAE</name>
<protein>
    <recommendedName>
        <fullName evidence="5">RING-type domain-containing protein</fullName>
    </recommendedName>
</protein>
<keyword evidence="7" id="KW-1185">Reference proteome</keyword>
<feature type="domain" description="RING-type" evidence="5">
    <location>
        <begin position="6"/>
        <end position="43"/>
    </location>
</feature>
<keyword evidence="2 4" id="KW-0863">Zinc-finger</keyword>
<evidence type="ECO:0000256" key="2">
    <source>
        <dbReference type="ARBA" id="ARBA00022771"/>
    </source>
</evidence>
<evidence type="ECO:0000256" key="1">
    <source>
        <dbReference type="ARBA" id="ARBA00022723"/>
    </source>
</evidence>
<dbReference type="PROSITE" id="PS50089">
    <property type="entry name" value="ZF_RING_2"/>
    <property type="match status" value="1"/>
</dbReference>
<dbReference type="InterPro" id="IPR001841">
    <property type="entry name" value="Znf_RING"/>
</dbReference>
<dbReference type="HOGENOM" id="CLU_442806_0_0_1"/>
<dbReference type="GO" id="GO:0008270">
    <property type="term" value="F:zinc ion binding"/>
    <property type="evidence" value="ECO:0007669"/>
    <property type="project" value="UniProtKB-KW"/>
</dbReference>
<dbReference type="InterPro" id="IPR017907">
    <property type="entry name" value="Znf_RING_CS"/>
</dbReference>